<name>A0A6A5K9J9_9PLEO</name>
<gene>
    <name evidence="1" type="ORF">BDW02DRAFT_485658</name>
</gene>
<dbReference type="OrthoDB" id="1193027at2759"/>
<proteinExistence type="predicted"/>
<feature type="non-terminal residue" evidence="1">
    <location>
        <position position="1"/>
    </location>
</feature>
<feature type="non-terminal residue" evidence="1">
    <location>
        <position position="188"/>
    </location>
</feature>
<dbReference type="Proteomes" id="UP000800040">
    <property type="component" value="Unassembled WGS sequence"/>
</dbReference>
<reference evidence="1" key="1">
    <citation type="submission" date="2020-01" db="EMBL/GenBank/DDBJ databases">
        <authorList>
            <consortium name="DOE Joint Genome Institute"/>
            <person name="Haridas S."/>
            <person name="Albert R."/>
            <person name="Binder M."/>
            <person name="Bloem J."/>
            <person name="Labutti K."/>
            <person name="Salamov A."/>
            <person name="Andreopoulos B."/>
            <person name="Baker S.E."/>
            <person name="Barry K."/>
            <person name="Bills G."/>
            <person name="Bluhm B.H."/>
            <person name="Cannon C."/>
            <person name="Castanera R."/>
            <person name="Culley D.E."/>
            <person name="Daum C."/>
            <person name="Ezra D."/>
            <person name="Gonzalez J.B."/>
            <person name="Henrissat B."/>
            <person name="Kuo A."/>
            <person name="Liang C."/>
            <person name="Lipzen A."/>
            <person name="Lutzoni F."/>
            <person name="Magnuson J."/>
            <person name="Mondo S."/>
            <person name="Nolan M."/>
            <person name="Ohm R."/>
            <person name="Pangilinan J."/>
            <person name="Park H.-J."/>
            <person name="Ramirez L."/>
            <person name="Alfaro M."/>
            <person name="Sun H."/>
            <person name="Tritt A."/>
            <person name="Yoshinaga Y."/>
            <person name="Zwiers L.-H."/>
            <person name="Turgeon B.G."/>
            <person name="Goodwin S.B."/>
            <person name="Spatafora J.W."/>
            <person name="Crous P.W."/>
            <person name="Grigoriev I.V."/>
        </authorList>
    </citation>
    <scope>NUCLEOTIDE SEQUENCE</scope>
    <source>
        <strain evidence="1">P77</strain>
    </source>
</reference>
<organism evidence="1 2">
    <name type="scientific">Decorospora gaudefroyi</name>
    <dbReference type="NCBI Taxonomy" id="184978"/>
    <lineage>
        <taxon>Eukaryota</taxon>
        <taxon>Fungi</taxon>
        <taxon>Dikarya</taxon>
        <taxon>Ascomycota</taxon>
        <taxon>Pezizomycotina</taxon>
        <taxon>Dothideomycetes</taxon>
        <taxon>Pleosporomycetidae</taxon>
        <taxon>Pleosporales</taxon>
        <taxon>Pleosporineae</taxon>
        <taxon>Pleosporaceae</taxon>
        <taxon>Decorospora</taxon>
    </lineage>
</organism>
<dbReference type="AlphaFoldDB" id="A0A6A5K9J9"/>
<dbReference type="InterPro" id="IPR023346">
    <property type="entry name" value="Lysozyme-like_dom_sf"/>
</dbReference>
<keyword evidence="2" id="KW-1185">Reference proteome</keyword>
<accession>A0A6A5K9J9</accession>
<evidence type="ECO:0000313" key="1">
    <source>
        <dbReference type="EMBL" id="KAF1832666.1"/>
    </source>
</evidence>
<evidence type="ECO:0008006" key="3">
    <source>
        <dbReference type="Google" id="ProtNLM"/>
    </source>
</evidence>
<protein>
    <recommendedName>
        <fullName evidence="3">Transglycosylase SLT domain-containing protein</fullName>
    </recommendedName>
</protein>
<sequence length="188" mass="20288">DGYITFGGDGSMDAGWPKQSEWMSFKDAWNANLNMIQNACKNNKYGDNNSDAETQAIRSSIVSEALESKIPEAFILAIMMQESKGCVRAPTSHSDAPNPGLMQGAGTASCEATTPCPSAKIRAMIHEGVAGEDLTTSLKSTLVFFAKTTDDSKWYKAARRYNAGSQVTDRNLGHSTTNCYASDIANRL</sequence>
<evidence type="ECO:0000313" key="2">
    <source>
        <dbReference type="Proteomes" id="UP000800040"/>
    </source>
</evidence>
<dbReference type="Gene3D" id="1.10.530.10">
    <property type="match status" value="1"/>
</dbReference>
<dbReference type="SUPFAM" id="SSF53955">
    <property type="entry name" value="Lysozyme-like"/>
    <property type="match status" value="1"/>
</dbReference>
<dbReference type="EMBL" id="ML975333">
    <property type="protein sequence ID" value="KAF1832666.1"/>
    <property type="molecule type" value="Genomic_DNA"/>
</dbReference>